<proteinExistence type="predicted"/>
<comment type="caution">
    <text evidence="1">The sequence shown here is derived from an EMBL/GenBank/DDBJ whole genome shotgun (WGS) entry which is preliminary data.</text>
</comment>
<protein>
    <submittedName>
        <fullName evidence="1">Uncharacterized protein</fullName>
    </submittedName>
</protein>
<sequence length="144" mass="15699">MTRAAPVAHDIAPALWRVEEVQAEMFAQRVFDPSRSRPLILVSTSRHAGGRPLLDTDDLRERAGDLAQVAVIADDAASWALSKHLDHLSAYGGAVRLYRPGARPGDPWHHHPLVKVEAARPQIALGQISAHLRLAAGRPPRGPR</sequence>
<name>A0ABW2GMI9_9ACTN</name>
<gene>
    <name evidence="1" type="ORF">ACFQLX_22345</name>
</gene>
<reference evidence="2" key="1">
    <citation type="journal article" date="2019" name="Int. J. Syst. Evol. Microbiol.">
        <title>The Global Catalogue of Microorganisms (GCM) 10K type strain sequencing project: providing services to taxonomists for standard genome sequencing and annotation.</title>
        <authorList>
            <consortium name="The Broad Institute Genomics Platform"/>
            <consortium name="The Broad Institute Genome Sequencing Center for Infectious Disease"/>
            <person name="Wu L."/>
            <person name="Ma J."/>
        </authorList>
    </citation>
    <scope>NUCLEOTIDE SEQUENCE [LARGE SCALE GENOMIC DNA]</scope>
    <source>
        <strain evidence="2">CGMCC 1.13681</strain>
    </source>
</reference>
<dbReference type="RefSeq" id="WP_386417857.1">
    <property type="nucleotide sequence ID" value="NZ_JBHSZO010000044.1"/>
</dbReference>
<dbReference type="EMBL" id="JBHSZO010000044">
    <property type="protein sequence ID" value="MFC7220876.1"/>
    <property type="molecule type" value="Genomic_DNA"/>
</dbReference>
<dbReference type="Proteomes" id="UP001596413">
    <property type="component" value="Unassembled WGS sequence"/>
</dbReference>
<organism evidence="1 2">
    <name type="scientific">Streptomyces polyrhachis</name>
    <dbReference type="NCBI Taxonomy" id="1282885"/>
    <lineage>
        <taxon>Bacteria</taxon>
        <taxon>Bacillati</taxon>
        <taxon>Actinomycetota</taxon>
        <taxon>Actinomycetes</taxon>
        <taxon>Kitasatosporales</taxon>
        <taxon>Streptomycetaceae</taxon>
        <taxon>Streptomyces</taxon>
    </lineage>
</organism>
<accession>A0ABW2GMI9</accession>
<keyword evidence="2" id="KW-1185">Reference proteome</keyword>
<evidence type="ECO:0000313" key="1">
    <source>
        <dbReference type="EMBL" id="MFC7220876.1"/>
    </source>
</evidence>
<evidence type="ECO:0000313" key="2">
    <source>
        <dbReference type="Proteomes" id="UP001596413"/>
    </source>
</evidence>